<dbReference type="GO" id="GO:0016740">
    <property type="term" value="F:transferase activity"/>
    <property type="evidence" value="ECO:0007669"/>
    <property type="project" value="UniProtKB-ARBA"/>
</dbReference>
<dbReference type="GO" id="GO:0140096">
    <property type="term" value="F:catalytic activity, acting on a protein"/>
    <property type="evidence" value="ECO:0007669"/>
    <property type="project" value="UniProtKB-ARBA"/>
</dbReference>
<evidence type="ECO:0000259" key="5">
    <source>
        <dbReference type="Pfam" id="PF00152"/>
    </source>
</evidence>
<dbReference type="GO" id="GO:0005829">
    <property type="term" value="C:cytosol"/>
    <property type="evidence" value="ECO:0007669"/>
    <property type="project" value="TreeGrafter"/>
</dbReference>
<dbReference type="Pfam" id="PF00152">
    <property type="entry name" value="tRNA-synt_2"/>
    <property type="match status" value="1"/>
</dbReference>
<protein>
    <recommendedName>
        <fullName evidence="5">Aminoacyl-tRNA synthetase class II (D/K/N) domain-containing protein</fullName>
    </recommendedName>
</protein>
<dbReference type="SUPFAM" id="SSF55681">
    <property type="entry name" value="Class II aaRS and biotin synthetases"/>
    <property type="match status" value="1"/>
</dbReference>
<dbReference type="InterPro" id="IPR004364">
    <property type="entry name" value="Aa-tRNA-synt_II"/>
</dbReference>
<dbReference type="GO" id="GO:0005524">
    <property type="term" value="F:ATP binding"/>
    <property type="evidence" value="ECO:0007669"/>
    <property type="project" value="InterPro"/>
</dbReference>
<evidence type="ECO:0000256" key="2">
    <source>
        <dbReference type="ARBA" id="ARBA00022598"/>
    </source>
</evidence>
<keyword evidence="2" id="KW-0436">Ligase</keyword>
<evidence type="ECO:0000313" key="6">
    <source>
        <dbReference type="EMBL" id="BBP86541.1"/>
    </source>
</evidence>
<evidence type="ECO:0000256" key="3">
    <source>
        <dbReference type="ARBA" id="ARBA00022741"/>
    </source>
</evidence>
<dbReference type="GO" id="GO:0000049">
    <property type="term" value="F:tRNA binding"/>
    <property type="evidence" value="ECO:0007669"/>
    <property type="project" value="TreeGrafter"/>
</dbReference>
<dbReference type="EMBL" id="AP021906">
    <property type="protein sequence ID" value="BBP86541.1"/>
    <property type="molecule type" value="Genomic_DNA"/>
</dbReference>
<dbReference type="Proteomes" id="UP000464658">
    <property type="component" value="Chromosome"/>
</dbReference>
<dbReference type="Gene3D" id="3.30.930.10">
    <property type="entry name" value="Bira Bifunctional Protein, Domain 2"/>
    <property type="match status" value="1"/>
</dbReference>
<dbReference type="InterPro" id="IPR045864">
    <property type="entry name" value="aa-tRNA-synth_II/BPL/LPL"/>
</dbReference>
<organism evidence="6 7">
    <name type="scientific">Bacillus safensis</name>
    <dbReference type="NCBI Taxonomy" id="561879"/>
    <lineage>
        <taxon>Bacteria</taxon>
        <taxon>Bacillati</taxon>
        <taxon>Bacillota</taxon>
        <taxon>Bacilli</taxon>
        <taxon>Bacillales</taxon>
        <taxon>Bacillaceae</taxon>
        <taxon>Bacillus</taxon>
    </lineage>
</organism>
<proteinExistence type="predicted"/>
<keyword evidence="4" id="KW-0067">ATP-binding</keyword>
<sequence>MIELYEAYADYKDIMNLTENLIAHIAQEVLGTTTIQYGEDEIDLKPEWKRLHMVEAVKEATGVDFWQEMSVEEAKQHAADHGVEITKKNMTVGHIINEFFEQKK</sequence>
<dbReference type="PANTHER" id="PTHR42918:SF15">
    <property type="entry name" value="LYSINE--TRNA LIGASE, CHLOROPLASTIC_MITOCHONDRIAL"/>
    <property type="match status" value="1"/>
</dbReference>
<reference evidence="6 7" key="1">
    <citation type="submission" date="2019-12" db="EMBL/GenBank/DDBJ databases">
        <title>Full genome sequence of a Bacillus safensis strain isolated from commercially available natto in Indonesia.</title>
        <authorList>
            <person name="Yoshida M."/>
            <person name="Uomi M."/>
            <person name="Waturangi D."/>
            <person name="Ekaputri J.J."/>
            <person name="Setiamarga D.H.E."/>
        </authorList>
    </citation>
    <scope>NUCLEOTIDE SEQUENCE [LARGE SCALE GENOMIC DNA]</scope>
    <source>
        <strain evidence="6 7">IDN1</strain>
    </source>
</reference>
<keyword evidence="1" id="KW-0963">Cytoplasm</keyword>
<feature type="domain" description="Aminoacyl-tRNA synthetase class II (D/K/N)" evidence="5">
    <location>
        <begin position="1"/>
        <end position="65"/>
    </location>
</feature>
<dbReference type="AlphaFoldDB" id="A0A5S9M0M6"/>
<accession>A0A5S9M0M6</accession>
<evidence type="ECO:0000313" key="7">
    <source>
        <dbReference type="Proteomes" id="UP000464658"/>
    </source>
</evidence>
<dbReference type="GO" id="GO:0006430">
    <property type="term" value="P:lysyl-tRNA aminoacylation"/>
    <property type="evidence" value="ECO:0007669"/>
    <property type="project" value="TreeGrafter"/>
</dbReference>
<name>A0A5S9M0M6_BACIA</name>
<evidence type="ECO:0000256" key="4">
    <source>
        <dbReference type="ARBA" id="ARBA00022840"/>
    </source>
</evidence>
<dbReference type="PANTHER" id="PTHR42918">
    <property type="entry name" value="LYSYL-TRNA SYNTHETASE"/>
    <property type="match status" value="1"/>
</dbReference>
<gene>
    <name evidence="6" type="ORF">BsIDN1_01590</name>
</gene>
<dbReference type="GO" id="GO:0004824">
    <property type="term" value="F:lysine-tRNA ligase activity"/>
    <property type="evidence" value="ECO:0007669"/>
    <property type="project" value="TreeGrafter"/>
</dbReference>
<keyword evidence="3" id="KW-0547">Nucleotide-binding</keyword>
<evidence type="ECO:0000256" key="1">
    <source>
        <dbReference type="ARBA" id="ARBA00022490"/>
    </source>
</evidence>